<feature type="compositionally biased region" description="Acidic residues" evidence="1">
    <location>
        <begin position="50"/>
        <end position="72"/>
    </location>
</feature>
<feature type="non-terminal residue" evidence="2">
    <location>
        <position position="72"/>
    </location>
</feature>
<name>W2M061_PHYNI</name>
<dbReference type="AlphaFoldDB" id="W2M061"/>
<dbReference type="EMBL" id="KI677300">
    <property type="protein sequence ID" value="ETM03108.1"/>
    <property type="molecule type" value="Genomic_DNA"/>
</dbReference>
<protein>
    <submittedName>
        <fullName evidence="2">Uncharacterized protein</fullName>
    </submittedName>
</protein>
<reference evidence="2" key="1">
    <citation type="submission" date="2013-11" db="EMBL/GenBank/DDBJ databases">
        <title>The Genome Sequence of Phytophthora parasitica CHvinca01.</title>
        <authorList>
            <consortium name="The Broad Institute Genomics Platform"/>
            <person name="Russ C."/>
            <person name="Tyler B."/>
            <person name="Panabieres F."/>
            <person name="Shan W."/>
            <person name="Tripathy S."/>
            <person name="Grunwald N."/>
            <person name="Machado M."/>
            <person name="Johnson C.S."/>
            <person name="Arredondo F."/>
            <person name="Hong C."/>
            <person name="Coffey M."/>
            <person name="Young S.K."/>
            <person name="Zeng Q."/>
            <person name="Gargeya S."/>
            <person name="Fitzgerald M."/>
            <person name="Abouelleil A."/>
            <person name="Alvarado L."/>
            <person name="Chapman S.B."/>
            <person name="Gainer-Dewar J."/>
            <person name="Goldberg J."/>
            <person name="Griggs A."/>
            <person name="Gujja S."/>
            <person name="Hansen M."/>
            <person name="Howarth C."/>
            <person name="Imamovic A."/>
            <person name="Ireland A."/>
            <person name="Larimer J."/>
            <person name="McCowan C."/>
            <person name="Murphy C."/>
            <person name="Pearson M."/>
            <person name="Poon T.W."/>
            <person name="Priest M."/>
            <person name="Roberts A."/>
            <person name="Saif S."/>
            <person name="Shea T."/>
            <person name="Sykes S."/>
            <person name="Wortman J."/>
            <person name="Nusbaum C."/>
            <person name="Birren B."/>
        </authorList>
    </citation>
    <scope>NUCLEOTIDE SEQUENCE [LARGE SCALE GENOMIC DNA]</scope>
    <source>
        <strain evidence="2">CHvinca01</strain>
    </source>
</reference>
<sequence>MVAGQGEASPPVPPAEGTQDSPSSDEESASEYVDSSDSNWSGGSVVDSITLDDDYETQESCEEVDVSEDDLS</sequence>
<gene>
    <name evidence="2" type="ORF">L917_00623</name>
</gene>
<organism evidence="2">
    <name type="scientific">Phytophthora nicotianae</name>
    <name type="common">Potato buckeye rot agent</name>
    <name type="synonym">Phytophthora parasitica</name>
    <dbReference type="NCBI Taxonomy" id="4792"/>
    <lineage>
        <taxon>Eukaryota</taxon>
        <taxon>Sar</taxon>
        <taxon>Stramenopiles</taxon>
        <taxon>Oomycota</taxon>
        <taxon>Peronosporomycetes</taxon>
        <taxon>Peronosporales</taxon>
        <taxon>Peronosporaceae</taxon>
        <taxon>Phytophthora</taxon>
    </lineage>
</organism>
<evidence type="ECO:0000256" key="1">
    <source>
        <dbReference type="SAM" id="MobiDB-lite"/>
    </source>
</evidence>
<accession>W2M061</accession>
<feature type="region of interest" description="Disordered" evidence="1">
    <location>
        <begin position="1"/>
        <end position="72"/>
    </location>
</feature>
<evidence type="ECO:0000313" key="2">
    <source>
        <dbReference type="EMBL" id="ETM03108.1"/>
    </source>
</evidence>
<feature type="compositionally biased region" description="Polar residues" evidence="1">
    <location>
        <begin position="33"/>
        <end position="42"/>
    </location>
</feature>
<proteinExistence type="predicted"/>
<dbReference type="Proteomes" id="UP000054423">
    <property type="component" value="Unassembled WGS sequence"/>
</dbReference>
<dbReference type="VEuPathDB" id="FungiDB:PPTG_00596"/>